<protein>
    <submittedName>
        <fullName evidence="2">Uncharacterized protein</fullName>
    </submittedName>
</protein>
<comment type="caution">
    <text evidence="2">The sequence shown here is derived from an EMBL/GenBank/DDBJ whole genome shotgun (WGS) entry which is preliminary data.</text>
</comment>
<gene>
    <name evidence="2" type="ORF">VP01_2822g3</name>
</gene>
<name>A0A0L6V441_9BASI</name>
<dbReference type="AlphaFoldDB" id="A0A0L6V441"/>
<proteinExistence type="predicted"/>
<dbReference type="EMBL" id="LAVV01007749">
    <property type="protein sequence ID" value="KNZ54890.1"/>
    <property type="molecule type" value="Genomic_DNA"/>
</dbReference>
<evidence type="ECO:0000256" key="1">
    <source>
        <dbReference type="SAM" id="Phobius"/>
    </source>
</evidence>
<organism evidence="2 3">
    <name type="scientific">Puccinia sorghi</name>
    <dbReference type="NCBI Taxonomy" id="27349"/>
    <lineage>
        <taxon>Eukaryota</taxon>
        <taxon>Fungi</taxon>
        <taxon>Dikarya</taxon>
        <taxon>Basidiomycota</taxon>
        <taxon>Pucciniomycotina</taxon>
        <taxon>Pucciniomycetes</taxon>
        <taxon>Pucciniales</taxon>
        <taxon>Pucciniaceae</taxon>
        <taxon>Puccinia</taxon>
    </lineage>
</organism>
<accession>A0A0L6V441</accession>
<sequence>MKLKSCFACTAAYEVPPRLQMSETEELLNFVAGLPPTLNPYYATANKLEALIRAIPQKPTMGTPTQGCRFGVICHHLLPSRVPRIPTGETVPNTTMHLIPAYLRGFGRIISYFAVGLLVINISDSSALAYFFYAPRKPRMIRKEITIYVISVNVALDRGYKVDMAPMLCVYGHKFFPILLGSW</sequence>
<keyword evidence="1" id="KW-1133">Transmembrane helix</keyword>
<keyword evidence="3" id="KW-1185">Reference proteome</keyword>
<dbReference type="OrthoDB" id="2504686at2759"/>
<keyword evidence="1" id="KW-0472">Membrane</keyword>
<evidence type="ECO:0000313" key="2">
    <source>
        <dbReference type="EMBL" id="KNZ54890.1"/>
    </source>
</evidence>
<reference evidence="2 3" key="1">
    <citation type="submission" date="2015-08" db="EMBL/GenBank/DDBJ databases">
        <title>Next Generation Sequencing and Analysis of the Genome of Puccinia sorghi L Schw, the Causal Agent of Maize Common Rust.</title>
        <authorList>
            <person name="Rochi L."/>
            <person name="Burguener G."/>
            <person name="Darino M."/>
            <person name="Turjanski A."/>
            <person name="Kreff E."/>
            <person name="Dieguez M.J."/>
            <person name="Sacco F."/>
        </authorList>
    </citation>
    <scope>NUCLEOTIDE SEQUENCE [LARGE SCALE GENOMIC DNA]</scope>
    <source>
        <strain evidence="2 3">RO10H11247</strain>
    </source>
</reference>
<feature type="transmembrane region" description="Helical" evidence="1">
    <location>
        <begin position="109"/>
        <end position="133"/>
    </location>
</feature>
<evidence type="ECO:0000313" key="3">
    <source>
        <dbReference type="Proteomes" id="UP000037035"/>
    </source>
</evidence>
<dbReference type="Proteomes" id="UP000037035">
    <property type="component" value="Unassembled WGS sequence"/>
</dbReference>
<keyword evidence="1" id="KW-0812">Transmembrane</keyword>
<dbReference type="VEuPathDB" id="FungiDB:VP01_2822g3"/>